<proteinExistence type="predicted"/>
<gene>
    <name evidence="2" type="ORF">F3Y22_tig00110195pilonHSYRG00315</name>
</gene>
<feature type="region of interest" description="Disordered" evidence="1">
    <location>
        <begin position="120"/>
        <end position="162"/>
    </location>
</feature>
<evidence type="ECO:0000256" key="1">
    <source>
        <dbReference type="SAM" id="MobiDB-lite"/>
    </source>
</evidence>
<dbReference type="PANTHER" id="PTHR48035:SF2">
    <property type="entry name" value="RNA-BINDING REGION RNP-1 DOMAIN-CONTAINING PROTEIN"/>
    <property type="match status" value="1"/>
</dbReference>
<reference evidence="2" key="1">
    <citation type="submission" date="2019-09" db="EMBL/GenBank/DDBJ databases">
        <title>Draft genome information of white flower Hibiscus syriacus.</title>
        <authorList>
            <person name="Kim Y.-M."/>
        </authorList>
    </citation>
    <scope>NUCLEOTIDE SEQUENCE [LARGE SCALE GENOMIC DNA]</scope>
    <source>
        <strain evidence="2">YM2019G1</strain>
    </source>
</reference>
<accession>A0A6A3BCA2</accession>
<protein>
    <submittedName>
        <fullName evidence="2">Uncharacterized protein</fullName>
    </submittedName>
</protein>
<comment type="caution">
    <text evidence="2">The sequence shown here is derived from an EMBL/GenBank/DDBJ whole genome shotgun (WGS) entry which is preliminary data.</text>
</comment>
<evidence type="ECO:0000313" key="2">
    <source>
        <dbReference type="EMBL" id="KAE8714650.1"/>
    </source>
</evidence>
<organism evidence="2 3">
    <name type="scientific">Hibiscus syriacus</name>
    <name type="common">Rose of Sharon</name>
    <dbReference type="NCBI Taxonomy" id="106335"/>
    <lineage>
        <taxon>Eukaryota</taxon>
        <taxon>Viridiplantae</taxon>
        <taxon>Streptophyta</taxon>
        <taxon>Embryophyta</taxon>
        <taxon>Tracheophyta</taxon>
        <taxon>Spermatophyta</taxon>
        <taxon>Magnoliopsida</taxon>
        <taxon>eudicotyledons</taxon>
        <taxon>Gunneridae</taxon>
        <taxon>Pentapetalae</taxon>
        <taxon>rosids</taxon>
        <taxon>malvids</taxon>
        <taxon>Malvales</taxon>
        <taxon>Malvaceae</taxon>
        <taxon>Malvoideae</taxon>
        <taxon>Hibiscus</taxon>
    </lineage>
</organism>
<feature type="compositionally biased region" description="Gly residues" evidence="1">
    <location>
        <begin position="135"/>
        <end position="150"/>
    </location>
</feature>
<evidence type="ECO:0000313" key="3">
    <source>
        <dbReference type="Proteomes" id="UP000436088"/>
    </source>
</evidence>
<name>A0A6A3BCA2_HIBSY</name>
<dbReference type="AlphaFoldDB" id="A0A6A3BCA2"/>
<dbReference type="Proteomes" id="UP000436088">
    <property type="component" value="Unassembled WGS sequence"/>
</dbReference>
<dbReference type="PANTHER" id="PTHR48035">
    <property type="entry name" value="HETEROGENEOUS NUCLEAR RIBONUCLEOPROTEIN 1"/>
    <property type="match status" value="1"/>
</dbReference>
<dbReference type="InterPro" id="IPR053260">
    <property type="entry name" value="hnRNP"/>
</dbReference>
<keyword evidence="3" id="KW-1185">Reference proteome</keyword>
<sequence>MDSDQGSCLSVTSRFWIRCLLRSVRPRYCLQEKHTIDDRTVEAKRAYLERSSKHLLDLVILIRVEIPEVMEMSGPRRFCRILNGLVDLVLSPLTLKMQLIGFCTKFHDLDGKQVEVKRALPKDANPGGVSRTSSGGSGGFGGYQSYGSSGGNSSSYDGRMDSNRYMRAQGTGAGFPPYGSSGYAPGYGAAYGNPNAGYASGPPGAPRSSWGAQNQTGYGAMGYGNAAPWGAGAGSGGPGSATTGQSPTGAAEYGNQGYGYGGYGGSDGSYGMLDMGQLEVVLVVLQIVILVRVGEIYKGVVVVTWEVDTVMQMEVQGMVMHHGGMIHPKVLEIMGELMEDKAVMVGGRLKLDAKSPWDRWKDARELKGGVKC</sequence>
<dbReference type="EMBL" id="VEPZ02000870">
    <property type="protein sequence ID" value="KAE8714650.1"/>
    <property type="molecule type" value="Genomic_DNA"/>
</dbReference>